<dbReference type="GO" id="GO:0015627">
    <property type="term" value="C:type II protein secretion system complex"/>
    <property type="evidence" value="ECO:0007669"/>
    <property type="project" value="InterPro"/>
</dbReference>
<gene>
    <name evidence="13" type="ordered locus">Tgr7_0232</name>
</gene>
<dbReference type="RefSeq" id="WP_012636820.1">
    <property type="nucleotide sequence ID" value="NC_011901.1"/>
</dbReference>
<evidence type="ECO:0000256" key="4">
    <source>
        <dbReference type="ARBA" id="ARBA00022481"/>
    </source>
</evidence>
<feature type="transmembrane region" description="Helical" evidence="11">
    <location>
        <begin position="20"/>
        <end position="39"/>
    </location>
</feature>
<dbReference type="InterPro" id="IPR049875">
    <property type="entry name" value="TypeII_GspH"/>
</dbReference>
<evidence type="ECO:0000256" key="11">
    <source>
        <dbReference type="SAM" id="Phobius"/>
    </source>
</evidence>
<evidence type="ECO:0000256" key="1">
    <source>
        <dbReference type="ARBA" id="ARBA00004377"/>
    </source>
</evidence>
<dbReference type="NCBIfam" id="TIGR01708">
    <property type="entry name" value="typeII_sec_gspH"/>
    <property type="match status" value="1"/>
</dbReference>
<dbReference type="PRINTS" id="PR00885">
    <property type="entry name" value="BCTERIALGSPH"/>
</dbReference>
<organism evidence="13 14">
    <name type="scientific">Thioalkalivibrio sulfidiphilus (strain HL-EbGR7)</name>
    <dbReference type="NCBI Taxonomy" id="396588"/>
    <lineage>
        <taxon>Bacteria</taxon>
        <taxon>Pseudomonadati</taxon>
        <taxon>Pseudomonadota</taxon>
        <taxon>Gammaproteobacteria</taxon>
        <taxon>Chromatiales</taxon>
        <taxon>Ectothiorhodospiraceae</taxon>
        <taxon>Thioalkalivibrio</taxon>
    </lineage>
</organism>
<dbReference type="AlphaFoldDB" id="B8GU48"/>
<protein>
    <recommendedName>
        <fullName evidence="2">Type II secretion system protein H</fullName>
    </recommendedName>
    <alternativeName>
        <fullName evidence="10">General secretion pathway protein H</fullName>
    </alternativeName>
</protein>
<dbReference type="EMBL" id="CP001339">
    <property type="protein sequence ID" value="ACL71331.1"/>
    <property type="molecule type" value="Genomic_DNA"/>
</dbReference>
<dbReference type="GO" id="GO:0015628">
    <property type="term" value="P:protein secretion by the type II secretion system"/>
    <property type="evidence" value="ECO:0007669"/>
    <property type="project" value="InterPro"/>
</dbReference>
<reference evidence="13 14" key="1">
    <citation type="journal article" date="2011" name="Stand. Genomic Sci.">
        <title>Complete genome sequence of 'Thioalkalivibrio sulfidophilus' HL-EbGr7.</title>
        <authorList>
            <person name="Muyzer G."/>
            <person name="Sorokin D.Y."/>
            <person name="Mavromatis K."/>
            <person name="Lapidus A."/>
            <person name="Clum A."/>
            <person name="Ivanova N."/>
            <person name="Pati A."/>
            <person name="d'Haeseleer P."/>
            <person name="Woyke T."/>
            <person name="Kyrpides N.C."/>
        </authorList>
    </citation>
    <scope>NUCLEOTIDE SEQUENCE [LARGE SCALE GENOMIC DNA]</scope>
    <source>
        <strain evidence="13 14">HL-EbGR7</strain>
    </source>
</reference>
<evidence type="ECO:0000313" key="13">
    <source>
        <dbReference type="EMBL" id="ACL71331.1"/>
    </source>
</evidence>
<dbReference type="InterPro" id="IPR045584">
    <property type="entry name" value="Pilin-like"/>
</dbReference>
<dbReference type="eggNOG" id="COG2165">
    <property type="taxonomic scope" value="Bacteria"/>
</dbReference>
<dbReference type="InterPro" id="IPR022346">
    <property type="entry name" value="T2SS_GspH"/>
</dbReference>
<dbReference type="Gene3D" id="3.55.40.10">
    <property type="entry name" value="minor pseudopilin epsh domain"/>
    <property type="match status" value="1"/>
</dbReference>
<evidence type="ECO:0000313" key="14">
    <source>
        <dbReference type="Proteomes" id="UP000002383"/>
    </source>
</evidence>
<keyword evidence="3" id="KW-1003">Cell membrane</keyword>
<dbReference type="SUPFAM" id="SSF54523">
    <property type="entry name" value="Pili subunits"/>
    <property type="match status" value="1"/>
</dbReference>
<evidence type="ECO:0000256" key="5">
    <source>
        <dbReference type="ARBA" id="ARBA00022519"/>
    </source>
</evidence>
<dbReference type="InterPro" id="IPR002416">
    <property type="entry name" value="T2SS_protein-GspH"/>
</dbReference>
<comment type="subcellular location">
    <subcellularLocation>
        <location evidence="1">Cell inner membrane</location>
        <topology evidence="1">Single-pass membrane protein</topology>
    </subcellularLocation>
</comment>
<accession>B8GU48</accession>
<evidence type="ECO:0000256" key="6">
    <source>
        <dbReference type="ARBA" id="ARBA00022692"/>
    </source>
</evidence>
<dbReference type="GO" id="GO:0005886">
    <property type="term" value="C:plasma membrane"/>
    <property type="evidence" value="ECO:0007669"/>
    <property type="project" value="UniProtKB-SubCell"/>
</dbReference>
<dbReference type="KEGG" id="tgr:Tgr7_0232"/>
<dbReference type="Pfam" id="PF07963">
    <property type="entry name" value="N_methyl"/>
    <property type="match status" value="1"/>
</dbReference>
<dbReference type="InterPro" id="IPR012902">
    <property type="entry name" value="N_methyl_site"/>
</dbReference>
<keyword evidence="14" id="KW-1185">Reference proteome</keyword>
<evidence type="ECO:0000256" key="3">
    <source>
        <dbReference type="ARBA" id="ARBA00022475"/>
    </source>
</evidence>
<evidence type="ECO:0000256" key="2">
    <source>
        <dbReference type="ARBA" id="ARBA00021549"/>
    </source>
</evidence>
<keyword evidence="7 11" id="KW-1133">Transmembrane helix</keyword>
<dbReference type="NCBIfam" id="TIGR02532">
    <property type="entry name" value="IV_pilin_GFxxxE"/>
    <property type="match status" value="1"/>
</dbReference>
<name>B8GU48_THISH</name>
<dbReference type="HOGENOM" id="CLU_111963_1_0_6"/>
<evidence type="ECO:0000256" key="9">
    <source>
        <dbReference type="ARBA" id="ARBA00025772"/>
    </source>
</evidence>
<keyword evidence="5" id="KW-0997">Cell inner membrane</keyword>
<keyword evidence="8 11" id="KW-0472">Membrane</keyword>
<proteinExistence type="inferred from homology"/>
<evidence type="ECO:0000259" key="12">
    <source>
        <dbReference type="Pfam" id="PF12019"/>
    </source>
</evidence>
<dbReference type="Pfam" id="PF12019">
    <property type="entry name" value="GspH"/>
    <property type="match status" value="1"/>
</dbReference>
<dbReference type="STRING" id="396588.Tgr7_0232"/>
<evidence type="ECO:0000256" key="10">
    <source>
        <dbReference type="ARBA" id="ARBA00030775"/>
    </source>
</evidence>
<keyword evidence="6 11" id="KW-0812">Transmembrane</keyword>
<comment type="similarity">
    <text evidence="9">Belongs to the GSP H family.</text>
</comment>
<evidence type="ECO:0000256" key="8">
    <source>
        <dbReference type="ARBA" id="ARBA00023136"/>
    </source>
</evidence>
<dbReference type="Proteomes" id="UP000002383">
    <property type="component" value="Chromosome"/>
</dbReference>
<sequence length="185" mass="20578">MIPSSAHRAALRTPQRGFTLIEVIVVVFIVGIMASFAVISMGGGGQDRVVEQEARRVTALLELVRDEGILSAREQGLGFTEHAYVFLRRYRVGDRTYEWLPVEDDQTLRRRDLEDLGISFALYVEGTRVSLLRDVENPGVQVILGPSGELTAFELEIITEGARQASWVVRGLPGGRIELRRGART</sequence>
<keyword evidence="4" id="KW-0488">Methylation</keyword>
<dbReference type="PROSITE" id="PS00409">
    <property type="entry name" value="PROKAR_NTER_METHYL"/>
    <property type="match status" value="1"/>
</dbReference>
<feature type="domain" description="General secretion pathway GspH" evidence="12">
    <location>
        <begin position="53"/>
        <end position="175"/>
    </location>
</feature>
<evidence type="ECO:0000256" key="7">
    <source>
        <dbReference type="ARBA" id="ARBA00022989"/>
    </source>
</evidence>